<dbReference type="PROSITE" id="PS51379">
    <property type="entry name" value="4FE4S_FER_2"/>
    <property type="match status" value="2"/>
</dbReference>
<keyword evidence="1" id="KW-0004">4Fe-4S</keyword>
<dbReference type="SUPFAM" id="SSF54862">
    <property type="entry name" value="4Fe-4S ferredoxins"/>
    <property type="match status" value="1"/>
</dbReference>
<keyword evidence="4" id="KW-0411">Iron-sulfur</keyword>
<dbReference type="Pfam" id="PF04015">
    <property type="entry name" value="DUF362"/>
    <property type="match status" value="1"/>
</dbReference>
<dbReference type="PANTHER" id="PTHR43687">
    <property type="entry name" value="ADENYLYLSULFATE REDUCTASE, BETA SUBUNIT"/>
    <property type="match status" value="1"/>
</dbReference>
<feature type="non-terminal residue" evidence="6">
    <location>
        <position position="1"/>
    </location>
</feature>
<feature type="domain" description="4Fe-4S ferredoxin-type" evidence="5">
    <location>
        <begin position="121"/>
        <end position="150"/>
    </location>
</feature>
<sequence length="283" mass="30770">DPAADPEASVDGQHLVGGIILPPRGGVRGIFEHRRGDYCERGLGLRNSIDRYVQLLRGAVNHVAVRESVNIAGAIADADAMIVLSHGKGHGHSGFGGAIKNIAMGCVDGTTRGWIHRLMSAAFEWDESKCSGCLLCRDNCPNDAISFEDGKLSIFDHACKYCMHCQLACPTDAITIDQRGYRWFQHGMALTVRETLKEFEPDSVLHITMLLQITPFCDCWGFTTPSIVPDVGIVASDDIVAAETAALDLIREEDFIEGSLPQPLKRSGPGHLLEQIHGKKVIV</sequence>
<name>A0A0F9AZC6_9ZZZZ</name>
<evidence type="ECO:0000256" key="4">
    <source>
        <dbReference type="ARBA" id="ARBA00023014"/>
    </source>
</evidence>
<feature type="domain" description="4Fe-4S ferredoxin-type" evidence="5">
    <location>
        <begin position="151"/>
        <end position="179"/>
    </location>
</feature>
<dbReference type="PANTHER" id="PTHR43687:SF4">
    <property type="entry name" value="BLR5484 PROTEIN"/>
    <property type="match status" value="1"/>
</dbReference>
<dbReference type="InterPro" id="IPR017900">
    <property type="entry name" value="4Fe4S_Fe_S_CS"/>
</dbReference>
<keyword evidence="2" id="KW-0479">Metal-binding</keyword>
<dbReference type="EMBL" id="LAZR01054824">
    <property type="protein sequence ID" value="KKK77716.1"/>
    <property type="molecule type" value="Genomic_DNA"/>
</dbReference>
<dbReference type="PROSITE" id="PS00198">
    <property type="entry name" value="4FE4S_FER_1"/>
    <property type="match status" value="2"/>
</dbReference>
<dbReference type="InterPro" id="IPR007160">
    <property type="entry name" value="DUF362"/>
</dbReference>
<evidence type="ECO:0000256" key="2">
    <source>
        <dbReference type="ARBA" id="ARBA00022723"/>
    </source>
</evidence>
<dbReference type="GO" id="GO:0046872">
    <property type="term" value="F:metal ion binding"/>
    <property type="evidence" value="ECO:0007669"/>
    <property type="project" value="UniProtKB-KW"/>
</dbReference>
<dbReference type="InterPro" id="IPR050572">
    <property type="entry name" value="Fe-S_Ferredoxin"/>
</dbReference>
<evidence type="ECO:0000313" key="6">
    <source>
        <dbReference type="EMBL" id="KKK77716.1"/>
    </source>
</evidence>
<keyword evidence="3" id="KW-0408">Iron</keyword>
<dbReference type="GO" id="GO:0051539">
    <property type="term" value="F:4 iron, 4 sulfur cluster binding"/>
    <property type="evidence" value="ECO:0007669"/>
    <property type="project" value="UniProtKB-KW"/>
</dbReference>
<evidence type="ECO:0000256" key="3">
    <source>
        <dbReference type="ARBA" id="ARBA00023004"/>
    </source>
</evidence>
<evidence type="ECO:0000259" key="5">
    <source>
        <dbReference type="PROSITE" id="PS51379"/>
    </source>
</evidence>
<protein>
    <recommendedName>
        <fullName evidence="5">4Fe-4S ferredoxin-type domain-containing protein</fullName>
    </recommendedName>
</protein>
<dbReference type="Gene3D" id="3.30.70.20">
    <property type="match status" value="1"/>
</dbReference>
<dbReference type="Pfam" id="PF12838">
    <property type="entry name" value="Fer4_7"/>
    <property type="match status" value="1"/>
</dbReference>
<reference evidence="6" key="1">
    <citation type="journal article" date="2015" name="Nature">
        <title>Complex archaea that bridge the gap between prokaryotes and eukaryotes.</title>
        <authorList>
            <person name="Spang A."/>
            <person name="Saw J.H."/>
            <person name="Jorgensen S.L."/>
            <person name="Zaremba-Niedzwiedzka K."/>
            <person name="Martijn J."/>
            <person name="Lind A.E."/>
            <person name="van Eijk R."/>
            <person name="Schleper C."/>
            <person name="Guy L."/>
            <person name="Ettema T.J."/>
        </authorList>
    </citation>
    <scope>NUCLEOTIDE SEQUENCE</scope>
</reference>
<dbReference type="InterPro" id="IPR017896">
    <property type="entry name" value="4Fe4S_Fe-S-bd"/>
</dbReference>
<proteinExistence type="predicted"/>
<organism evidence="6">
    <name type="scientific">marine sediment metagenome</name>
    <dbReference type="NCBI Taxonomy" id="412755"/>
    <lineage>
        <taxon>unclassified sequences</taxon>
        <taxon>metagenomes</taxon>
        <taxon>ecological metagenomes</taxon>
    </lineage>
</organism>
<comment type="caution">
    <text evidence="6">The sequence shown here is derived from an EMBL/GenBank/DDBJ whole genome shotgun (WGS) entry which is preliminary data.</text>
</comment>
<dbReference type="AlphaFoldDB" id="A0A0F9AZC6"/>
<gene>
    <name evidence="6" type="ORF">LCGC14_2850780</name>
</gene>
<evidence type="ECO:0000256" key="1">
    <source>
        <dbReference type="ARBA" id="ARBA00022485"/>
    </source>
</evidence>
<accession>A0A0F9AZC6</accession>